<proteinExistence type="predicted"/>
<evidence type="ECO:0000259" key="1">
    <source>
        <dbReference type="Pfam" id="PF24764"/>
    </source>
</evidence>
<dbReference type="Pfam" id="PF24764">
    <property type="entry name" value="rva_4"/>
    <property type="match status" value="1"/>
</dbReference>
<dbReference type="PANTHER" id="PTHR46791">
    <property type="entry name" value="EXPRESSED PROTEIN"/>
    <property type="match status" value="1"/>
</dbReference>
<dbReference type="PANTHER" id="PTHR46791:SF13">
    <property type="entry name" value="CLR5 DOMAIN-CONTAINING PROTEIN"/>
    <property type="match status" value="1"/>
</dbReference>
<dbReference type="InterPro" id="IPR058913">
    <property type="entry name" value="Integrase_dom_put"/>
</dbReference>
<accession>A0A8W8NT59</accession>
<keyword evidence="3" id="KW-1185">Reference proteome</keyword>
<reference evidence="2" key="1">
    <citation type="submission" date="2022-08" db="UniProtKB">
        <authorList>
            <consortium name="EnsemblMetazoa"/>
        </authorList>
    </citation>
    <scope>IDENTIFICATION</scope>
    <source>
        <strain evidence="2">05x7-T-G4-1.051#20</strain>
    </source>
</reference>
<sequence>MEELNGSGSSLGCRGLQRRLLSHGLVVSREQVLAIQKELDPIGVLERKQRRLKRRVYHNKGPNYLLHVDGYDKLKRFGFAIHGCVCGFSRRVLWLRVGRSNNDPKVIASYFLDFLRELRGVPRCIRSDEGTENCIIADIQRAFRWYHDDDMAGEKSFLTGSSPSNQRIERWWLSNKQGGGQFWIEFFSNLEHMGKFSTSDHVQLECLRFCFTKLVQDDLNRCAQEWNQHRIRHTKSAELPGGKPDLMYYLPELYGTHDFKMEIDMADVDAAEEFCIYQSAFGCLPEFEEECKNTMFENSLLLPTNHSEALALYEWLVSYFNA</sequence>
<dbReference type="OrthoDB" id="6095294at2759"/>
<evidence type="ECO:0000313" key="3">
    <source>
        <dbReference type="Proteomes" id="UP000005408"/>
    </source>
</evidence>
<protein>
    <recommendedName>
        <fullName evidence="1">Integrase core domain-containing protein</fullName>
    </recommendedName>
</protein>
<feature type="domain" description="Integrase core" evidence="1">
    <location>
        <begin position="56"/>
        <end position="235"/>
    </location>
</feature>
<dbReference type="OMA" id="GRSQFWM"/>
<dbReference type="AlphaFoldDB" id="A0A8W8NT59"/>
<evidence type="ECO:0000313" key="2">
    <source>
        <dbReference type="EnsemblMetazoa" id="G7305.1:cds"/>
    </source>
</evidence>
<name>A0A8W8NT59_MAGGI</name>
<organism evidence="2 3">
    <name type="scientific">Magallana gigas</name>
    <name type="common">Pacific oyster</name>
    <name type="synonym">Crassostrea gigas</name>
    <dbReference type="NCBI Taxonomy" id="29159"/>
    <lineage>
        <taxon>Eukaryota</taxon>
        <taxon>Metazoa</taxon>
        <taxon>Spiralia</taxon>
        <taxon>Lophotrochozoa</taxon>
        <taxon>Mollusca</taxon>
        <taxon>Bivalvia</taxon>
        <taxon>Autobranchia</taxon>
        <taxon>Pteriomorphia</taxon>
        <taxon>Ostreida</taxon>
        <taxon>Ostreoidea</taxon>
        <taxon>Ostreidae</taxon>
        <taxon>Magallana</taxon>
    </lineage>
</organism>
<dbReference type="Proteomes" id="UP000005408">
    <property type="component" value="Unassembled WGS sequence"/>
</dbReference>
<dbReference type="EnsemblMetazoa" id="G7305.1">
    <property type="protein sequence ID" value="G7305.1:cds"/>
    <property type="gene ID" value="G7305"/>
</dbReference>